<dbReference type="PROSITE" id="PS51257">
    <property type="entry name" value="PROKAR_LIPOPROTEIN"/>
    <property type="match status" value="1"/>
</dbReference>
<dbReference type="STRING" id="1193182.BN11_60024"/>
<name>W6K2G8_9MICO</name>
<reference evidence="1 2" key="1">
    <citation type="journal article" date="2013" name="ISME J.">
        <title>A metabolic model for members of the genus Tetrasphaera involved in enhanced biological phosphorus removal.</title>
        <authorList>
            <person name="Kristiansen R."/>
            <person name="Nguyen H.T.T."/>
            <person name="Saunders A.M."/>
            <person name="Nielsen J.L."/>
            <person name="Wimmer R."/>
            <person name="Le V.Q."/>
            <person name="McIlroy S.J."/>
            <person name="Petrovski S."/>
            <person name="Seviour R.J."/>
            <person name="Calteau A."/>
            <person name="Nielsen K.L."/>
            <person name="Nielsen P.H."/>
        </authorList>
    </citation>
    <scope>NUCLEOTIDE SEQUENCE [LARGE SCALE GENOMIC DNA]</scope>
    <source>
        <strain evidence="1 2">Ben110</strain>
    </source>
</reference>
<gene>
    <name evidence="1" type="ORF">BN11_60024</name>
</gene>
<accession>W6K2G8</accession>
<evidence type="ECO:0008006" key="3">
    <source>
        <dbReference type="Google" id="ProtNLM"/>
    </source>
</evidence>
<protein>
    <recommendedName>
        <fullName evidence="3">Lipoprotein</fullName>
    </recommendedName>
</protein>
<evidence type="ECO:0000313" key="1">
    <source>
        <dbReference type="EMBL" id="CCH75270.1"/>
    </source>
</evidence>
<organism evidence="1 2">
    <name type="scientific">Nostocoides australiense Ben110</name>
    <dbReference type="NCBI Taxonomy" id="1193182"/>
    <lineage>
        <taxon>Bacteria</taxon>
        <taxon>Bacillati</taxon>
        <taxon>Actinomycetota</taxon>
        <taxon>Actinomycetes</taxon>
        <taxon>Micrococcales</taxon>
        <taxon>Intrasporangiaceae</taxon>
        <taxon>Nostocoides</taxon>
    </lineage>
</organism>
<comment type="caution">
    <text evidence="1">The sequence shown here is derived from an EMBL/GenBank/DDBJ whole genome shotgun (WGS) entry which is preliminary data.</text>
</comment>
<evidence type="ECO:0000313" key="2">
    <source>
        <dbReference type="Proteomes" id="UP000035763"/>
    </source>
</evidence>
<dbReference type="Proteomes" id="UP000035763">
    <property type="component" value="Unassembled WGS sequence"/>
</dbReference>
<dbReference type="EMBL" id="CAJA01000485">
    <property type="protein sequence ID" value="CCH75270.1"/>
    <property type="molecule type" value="Genomic_DNA"/>
</dbReference>
<dbReference type="AlphaFoldDB" id="W6K2G8"/>
<keyword evidence="2" id="KW-1185">Reference proteome</keyword>
<proteinExistence type="predicted"/>
<sequence length="117" mass="11406">MPRSRLLPLLTVLGLAGVTGCGDPPPAADVAPVEVVLPGCTLNRDSVAVGTHEFSAAGTGYVVVTGADSTVLAEFAAPTTTPASVTLTASGPLTVTCRAAKDADSGATATLTVNAGN</sequence>